<keyword evidence="2" id="KW-0090">Biological rhythms</keyword>
<name>A0A139WGJ6_TRICA</name>
<dbReference type="OrthoDB" id="8190514at2759"/>
<dbReference type="AlphaFoldDB" id="A0A139WGJ6"/>
<reference evidence="5 6" key="1">
    <citation type="journal article" date="2008" name="Nature">
        <title>The genome of the model beetle and pest Tribolium castaneum.</title>
        <authorList>
            <consortium name="Tribolium Genome Sequencing Consortium"/>
            <person name="Richards S."/>
            <person name="Gibbs R.A."/>
            <person name="Weinstock G.M."/>
            <person name="Brown S.J."/>
            <person name="Denell R."/>
            <person name="Beeman R.W."/>
            <person name="Gibbs R."/>
            <person name="Beeman R.W."/>
            <person name="Brown S.J."/>
            <person name="Bucher G."/>
            <person name="Friedrich M."/>
            <person name="Grimmelikhuijzen C.J."/>
            <person name="Klingler M."/>
            <person name="Lorenzen M."/>
            <person name="Richards S."/>
            <person name="Roth S."/>
            <person name="Schroder R."/>
            <person name="Tautz D."/>
            <person name="Zdobnov E.M."/>
            <person name="Muzny D."/>
            <person name="Gibbs R.A."/>
            <person name="Weinstock G.M."/>
            <person name="Attaway T."/>
            <person name="Bell S."/>
            <person name="Buhay C.J."/>
            <person name="Chandrabose M.N."/>
            <person name="Chavez D."/>
            <person name="Clerk-Blankenburg K.P."/>
            <person name="Cree A."/>
            <person name="Dao M."/>
            <person name="Davis C."/>
            <person name="Chacko J."/>
            <person name="Dinh H."/>
            <person name="Dugan-Rocha S."/>
            <person name="Fowler G."/>
            <person name="Garner T.T."/>
            <person name="Garnes J."/>
            <person name="Gnirke A."/>
            <person name="Hawes A."/>
            <person name="Hernandez J."/>
            <person name="Hines S."/>
            <person name="Holder M."/>
            <person name="Hume J."/>
            <person name="Jhangiani S.N."/>
            <person name="Joshi V."/>
            <person name="Khan Z.M."/>
            <person name="Jackson L."/>
            <person name="Kovar C."/>
            <person name="Kowis A."/>
            <person name="Lee S."/>
            <person name="Lewis L.R."/>
            <person name="Margolis J."/>
            <person name="Morgan M."/>
            <person name="Nazareth L.V."/>
            <person name="Nguyen N."/>
            <person name="Okwuonu G."/>
            <person name="Parker D."/>
            <person name="Richards S."/>
            <person name="Ruiz S.J."/>
            <person name="Santibanez J."/>
            <person name="Savard J."/>
            <person name="Scherer S.E."/>
            <person name="Schneider B."/>
            <person name="Sodergren E."/>
            <person name="Tautz D."/>
            <person name="Vattahil S."/>
            <person name="Villasana D."/>
            <person name="White C.S."/>
            <person name="Wright R."/>
            <person name="Park Y."/>
            <person name="Beeman R.W."/>
            <person name="Lord J."/>
            <person name="Oppert B."/>
            <person name="Lorenzen M."/>
            <person name="Brown S."/>
            <person name="Wang L."/>
            <person name="Savard J."/>
            <person name="Tautz D."/>
            <person name="Richards S."/>
            <person name="Weinstock G."/>
            <person name="Gibbs R.A."/>
            <person name="Liu Y."/>
            <person name="Worley K."/>
            <person name="Weinstock G."/>
            <person name="Elsik C.G."/>
            <person name="Reese J.T."/>
            <person name="Elhaik E."/>
            <person name="Landan G."/>
            <person name="Graur D."/>
            <person name="Arensburger P."/>
            <person name="Atkinson P."/>
            <person name="Beeman R.W."/>
            <person name="Beidler J."/>
            <person name="Brown S.J."/>
            <person name="Demuth J.P."/>
            <person name="Drury D.W."/>
            <person name="Du Y.Z."/>
            <person name="Fujiwara H."/>
            <person name="Lorenzen M."/>
            <person name="Maselli V."/>
            <person name="Osanai M."/>
            <person name="Park Y."/>
            <person name="Robertson H.M."/>
            <person name="Tu Z."/>
            <person name="Wang J.J."/>
            <person name="Wang S."/>
            <person name="Richards S."/>
            <person name="Song H."/>
            <person name="Zhang L."/>
            <person name="Sodergren E."/>
            <person name="Werner D."/>
            <person name="Stanke M."/>
            <person name="Morgenstern B."/>
            <person name="Solovyev V."/>
            <person name="Kosarev P."/>
            <person name="Brown G."/>
            <person name="Chen H.C."/>
            <person name="Ermolaeva O."/>
            <person name="Hlavina W."/>
            <person name="Kapustin Y."/>
            <person name="Kiryutin B."/>
            <person name="Kitts P."/>
            <person name="Maglott D."/>
            <person name="Pruitt K."/>
            <person name="Sapojnikov V."/>
            <person name="Souvorov A."/>
            <person name="Mackey A.J."/>
            <person name="Waterhouse R.M."/>
            <person name="Wyder S."/>
            <person name="Zdobnov E.M."/>
            <person name="Zdobnov E.M."/>
            <person name="Wyder S."/>
            <person name="Kriventseva E.V."/>
            <person name="Kadowaki T."/>
            <person name="Bork P."/>
            <person name="Aranda M."/>
            <person name="Bao R."/>
            <person name="Beermann A."/>
            <person name="Berns N."/>
            <person name="Bolognesi R."/>
            <person name="Bonneton F."/>
            <person name="Bopp D."/>
            <person name="Brown S.J."/>
            <person name="Bucher G."/>
            <person name="Butts T."/>
            <person name="Chaumot A."/>
            <person name="Denell R.E."/>
            <person name="Ferrier D.E."/>
            <person name="Friedrich M."/>
            <person name="Gordon C.M."/>
            <person name="Jindra M."/>
            <person name="Klingler M."/>
            <person name="Lan Q."/>
            <person name="Lattorff H.M."/>
            <person name="Laudet V."/>
            <person name="von Levetsow C."/>
            <person name="Liu Z."/>
            <person name="Lutz R."/>
            <person name="Lynch J.A."/>
            <person name="da Fonseca R.N."/>
            <person name="Posnien N."/>
            <person name="Reuter R."/>
            <person name="Roth S."/>
            <person name="Savard J."/>
            <person name="Schinko J.B."/>
            <person name="Schmitt C."/>
            <person name="Schoppmeier M."/>
            <person name="Schroder R."/>
            <person name="Shippy T.D."/>
            <person name="Simonnet F."/>
            <person name="Marques-Souza H."/>
            <person name="Tautz D."/>
            <person name="Tomoyasu Y."/>
            <person name="Trauner J."/>
            <person name="Van der Zee M."/>
            <person name="Vervoort M."/>
            <person name="Wittkopp N."/>
            <person name="Wimmer E.A."/>
            <person name="Yang X."/>
            <person name="Jones A.K."/>
            <person name="Sattelle D.B."/>
            <person name="Ebert P.R."/>
            <person name="Nelson D."/>
            <person name="Scott J.G."/>
            <person name="Beeman R.W."/>
            <person name="Muthukrishnan S."/>
            <person name="Kramer K.J."/>
            <person name="Arakane Y."/>
            <person name="Beeman R.W."/>
            <person name="Zhu Q."/>
            <person name="Hogenkamp D."/>
            <person name="Dixit R."/>
            <person name="Oppert B."/>
            <person name="Jiang H."/>
            <person name="Zou Z."/>
            <person name="Marshall J."/>
            <person name="Elpidina E."/>
            <person name="Vinokurov K."/>
            <person name="Oppert C."/>
            <person name="Zou Z."/>
            <person name="Evans J."/>
            <person name="Lu Z."/>
            <person name="Zhao P."/>
            <person name="Sumathipala N."/>
            <person name="Altincicek B."/>
            <person name="Vilcinskas A."/>
            <person name="Williams M."/>
            <person name="Hultmark D."/>
            <person name="Hetru C."/>
            <person name="Jiang H."/>
            <person name="Grimmelikhuijzen C.J."/>
            <person name="Hauser F."/>
            <person name="Cazzamali G."/>
            <person name="Williamson M."/>
            <person name="Park Y."/>
            <person name="Li B."/>
            <person name="Tanaka Y."/>
            <person name="Predel R."/>
            <person name="Neupert S."/>
            <person name="Schachtner J."/>
            <person name="Verleyen P."/>
            <person name="Raible F."/>
            <person name="Bork P."/>
            <person name="Friedrich M."/>
            <person name="Walden K.K."/>
            <person name="Robertson H.M."/>
            <person name="Angeli S."/>
            <person name="Foret S."/>
            <person name="Bucher G."/>
            <person name="Schuetz S."/>
            <person name="Maleszka R."/>
            <person name="Wimmer E.A."/>
            <person name="Beeman R.W."/>
            <person name="Lorenzen M."/>
            <person name="Tomoyasu Y."/>
            <person name="Miller S.C."/>
            <person name="Grossmann D."/>
            <person name="Bucher G."/>
        </authorList>
    </citation>
    <scope>NUCLEOTIDE SEQUENCE [LARGE SCALE GENOMIC DNA]</scope>
    <source>
        <strain evidence="5 6">Georgia GA2</strain>
    </source>
</reference>
<evidence type="ECO:0000256" key="3">
    <source>
        <dbReference type="ARBA" id="ARBA00060902"/>
    </source>
</evidence>
<evidence type="ECO:0000313" key="5">
    <source>
        <dbReference type="EMBL" id="KYB27014.1"/>
    </source>
</evidence>
<dbReference type="OMA" id="CVALFCC"/>
<dbReference type="GO" id="GO:0005615">
    <property type="term" value="C:extracellular space"/>
    <property type="evidence" value="ECO:0000318"/>
    <property type="project" value="GO_Central"/>
</dbReference>
<dbReference type="InParanoid" id="A0A139WGJ6"/>
<organism evidence="5 6">
    <name type="scientific">Tribolium castaneum</name>
    <name type="common">Red flour beetle</name>
    <dbReference type="NCBI Taxonomy" id="7070"/>
    <lineage>
        <taxon>Eukaryota</taxon>
        <taxon>Metazoa</taxon>
        <taxon>Ecdysozoa</taxon>
        <taxon>Arthropoda</taxon>
        <taxon>Hexapoda</taxon>
        <taxon>Insecta</taxon>
        <taxon>Pterygota</taxon>
        <taxon>Neoptera</taxon>
        <taxon>Endopterygota</taxon>
        <taxon>Coleoptera</taxon>
        <taxon>Polyphaga</taxon>
        <taxon>Cucujiformia</taxon>
        <taxon>Tenebrionidae</taxon>
        <taxon>Tenebrionidae incertae sedis</taxon>
        <taxon>Tribolium</taxon>
    </lineage>
</organism>
<dbReference type="EMBL" id="KQ971345">
    <property type="protein sequence ID" value="KYB27014.1"/>
    <property type="molecule type" value="Genomic_DNA"/>
</dbReference>
<reference evidence="5 6" key="2">
    <citation type="journal article" date="2010" name="Nucleic Acids Res.">
        <title>BeetleBase in 2010: revisions to provide comprehensive genomic information for Tribolium castaneum.</title>
        <authorList>
            <person name="Kim H.S."/>
            <person name="Murphy T."/>
            <person name="Xia J."/>
            <person name="Caragea D."/>
            <person name="Park Y."/>
            <person name="Beeman R.W."/>
            <person name="Lorenzen M.D."/>
            <person name="Butcher S."/>
            <person name="Manak J.R."/>
            <person name="Brown S.J."/>
        </authorList>
    </citation>
    <scope>GENOME REANNOTATION</scope>
    <source>
        <strain evidence="5 6">Georgia GA2</strain>
    </source>
</reference>
<accession>A0A139WGJ6</accession>
<dbReference type="InterPro" id="IPR010562">
    <property type="entry name" value="Haemolymph_juvenile_hormone-bd"/>
</dbReference>
<gene>
    <name evidence="5" type="primary">AUGUSTUS-3.0.2_33355</name>
    <name evidence="5" type="ORF">TcasGA2_TC033355</name>
</gene>
<dbReference type="InterPro" id="IPR038606">
    <property type="entry name" value="To_sf"/>
</dbReference>
<dbReference type="Gene3D" id="3.15.10.30">
    <property type="entry name" value="Haemolymph juvenile hormone binding protein"/>
    <property type="match status" value="1"/>
</dbReference>
<evidence type="ECO:0000256" key="2">
    <source>
        <dbReference type="ARBA" id="ARBA00023108"/>
    </source>
</evidence>
<feature type="signal peptide" evidence="4">
    <location>
        <begin position="1"/>
        <end position="15"/>
    </location>
</feature>
<dbReference type="FunFam" id="3.15.10.30:FF:000001">
    <property type="entry name" value="Takeout-like protein 1"/>
    <property type="match status" value="1"/>
</dbReference>
<evidence type="ECO:0000256" key="1">
    <source>
        <dbReference type="ARBA" id="ARBA00022729"/>
    </source>
</evidence>
<feature type="chain" id="PRO_5012136216" evidence="4">
    <location>
        <begin position="16"/>
        <end position="243"/>
    </location>
</feature>
<sequence length="243" mass="28062">MRHLIWFSFLTISVAHELPPTFQKCARKDPNFGQCMVKAVQNAVGQLTRPIKEVGLPAVDPLVVPSMTIAPGDGPTKFQQNYKNMEVKGFSKGQFTKFDFDFEQKIVTFEVEFPQLVFEFEYDFNGTILVLPFQGHGPGEAIFENMKYFFEFWLQEYTRDGQKHYKVVQNRLVLEPDLIKFKFDNLFDGDKDLSDKVNQVFNDNSKEVFGDVKPSYESAFGHIFANIFNRLLARVPIVDLFEA</sequence>
<dbReference type="SMART" id="SM00700">
    <property type="entry name" value="JHBP"/>
    <property type="match status" value="1"/>
</dbReference>
<keyword evidence="6" id="KW-1185">Reference proteome</keyword>
<dbReference type="KEGG" id="tca:103313373"/>
<dbReference type="FunCoup" id="A0A139WGJ6">
    <property type="interactions" value="16"/>
</dbReference>
<keyword evidence="1 4" id="KW-0732">Signal</keyword>
<dbReference type="Proteomes" id="UP000007266">
    <property type="component" value="Linkage group 6"/>
</dbReference>
<evidence type="ECO:0000313" key="6">
    <source>
        <dbReference type="Proteomes" id="UP000007266"/>
    </source>
</evidence>
<dbReference type="PANTHER" id="PTHR11008">
    <property type="entry name" value="PROTEIN TAKEOUT-LIKE PROTEIN"/>
    <property type="match status" value="1"/>
</dbReference>
<dbReference type="GO" id="GO:0007623">
    <property type="term" value="P:circadian rhythm"/>
    <property type="evidence" value="ECO:0000318"/>
    <property type="project" value="GO_Central"/>
</dbReference>
<protein>
    <submittedName>
        <fullName evidence="5">Protein takeout-like Protein</fullName>
    </submittedName>
</protein>
<comment type="similarity">
    <text evidence="3">Belongs to the TO family.</text>
</comment>
<dbReference type="Pfam" id="PF06585">
    <property type="entry name" value="JHBP"/>
    <property type="match status" value="1"/>
</dbReference>
<evidence type="ECO:0000256" key="4">
    <source>
        <dbReference type="SAM" id="SignalP"/>
    </source>
</evidence>
<proteinExistence type="inferred from homology"/>
<dbReference type="PANTHER" id="PTHR11008:SF32">
    <property type="entry name" value="CIRCADIAN CLOCK-CONTROLLED PROTEIN DAYWAKE-RELATED"/>
    <property type="match status" value="1"/>
</dbReference>